<reference evidence="1 2" key="1">
    <citation type="submission" date="2022-09" db="EMBL/GenBank/DDBJ databases">
        <authorList>
            <person name="Palmer J.M."/>
        </authorList>
    </citation>
    <scope>NUCLEOTIDE SEQUENCE [LARGE SCALE GENOMIC DNA]</scope>
    <source>
        <strain evidence="1 2">DSM 7382</strain>
    </source>
</reference>
<protein>
    <submittedName>
        <fullName evidence="1">Uncharacterized protein</fullName>
    </submittedName>
</protein>
<accession>A0AAW0GIW9</accession>
<proteinExistence type="predicted"/>
<gene>
    <name evidence="1" type="ORF">QCA50_005190</name>
</gene>
<comment type="caution">
    <text evidence="1">The sequence shown here is derived from an EMBL/GenBank/DDBJ whole genome shotgun (WGS) entry which is preliminary data.</text>
</comment>
<keyword evidence="2" id="KW-1185">Reference proteome</keyword>
<sequence>MGTLNRKKCYLAYGVHLDENKARLAVLLTPSLYFQCQIGEKIGLIAWATGLLTHESSLPSESETSIGVTGCKSG</sequence>
<evidence type="ECO:0000313" key="1">
    <source>
        <dbReference type="EMBL" id="KAK7691787.1"/>
    </source>
</evidence>
<dbReference type="EMBL" id="JASBNA010000005">
    <property type="protein sequence ID" value="KAK7691787.1"/>
    <property type="molecule type" value="Genomic_DNA"/>
</dbReference>
<name>A0AAW0GIW9_9APHY</name>
<organism evidence="1 2">
    <name type="scientific">Cerrena zonata</name>
    <dbReference type="NCBI Taxonomy" id="2478898"/>
    <lineage>
        <taxon>Eukaryota</taxon>
        <taxon>Fungi</taxon>
        <taxon>Dikarya</taxon>
        <taxon>Basidiomycota</taxon>
        <taxon>Agaricomycotina</taxon>
        <taxon>Agaricomycetes</taxon>
        <taxon>Polyporales</taxon>
        <taxon>Cerrenaceae</taxon>
        <taxon>Cerrena</taxon>
    </lineage>
</organism>
<dbReference type="Proteomes" id="UP001385951">
    <property type="component" value="Unassembled WGS sequence"/>
</dbReference>
<dbReference type="AlphaFoldDB" id="A0AAW0GIW9"/>
<evidence type="ECO:0000313" key="2">
    <source>
        <dbReference type="Proteomes" id="UP001385951"/>
    </source>
</evidence>